<dbReference type="InterPro" id="IPR045398">
    <property type="entry name" value="DUF6515"/>
</dbReference>
<dbReference type="Proteomes" id="UP000183257">
    <property type="component" value="Unassembled WGS sequence"/>
</dbReference>
<evidence type="ECO:0000313" key="1">
    <source>
        <dbReference type="EMBL" id="SFW61279.1"/>
    </source>
</evidence>
<organism evidence="1 2">
    <name type="scientific">Cellulophaga fucicola</name>
    <dbReference type="NCBI Taxonomy" id="76595"/>
    <lineage>
        <taxon>Bacteria</taxon>
        <taxon>Pseudomonadati</taxon>
        <taxon>Bacteroidota</taxon>
        <taxon>Flavobacteriia</taxon>
        <taxon>Flavobacteriales</taxon>
        <taxon>Flavobacteriaceae</taxon>
        <taxon>Cellulophaga</taxon>
    </lineage>
</organism>
<dbReference type="STRING" id="76595.SAMN05660313_02817"/>
<keyword evidence="2" id="KW-1185">Reference proteome</keyword>
<name>A0A1K1QMU3_9FLAO</name>
<dbReference type="EMBL" id="FPIY01000004">
    <property type="protein sequence ID" value="SFW61279.1"/>
    <property type="molecule type" value="Genomic_DNA"/>
</dbReference>
<reference evidence="2" key="1">
    <citation type="submission" date="2016-11" db="EMBL/GenBank/DDBJ databases">
        <authorList>
            <person name="Varghese N."/>
            <person name="Submissions S."/>
        </authorList>
    </citation>
    <scope>NUCLEOTIDE SEQUENCE [LARGE SCALE GENOMIC DNA]</scope>
    <source>
        <strain evidence="2">DSM 24786</strain>
    </source>
</reference>
<accession>A0A1K1QMU3</accession>
<proteinExistence type="predicted"/>
<dbReference type="Pfam" id="PF20125">
    <property type="entry name" value="DUF6515"/>
    <property type="match status" value="1"/>
</dbReference>
<protein>
    <submittedName>
        <fullName evidence="1">Uncharacterized protein</fullName>
    </submittedName>
</protein>
<sequence>MNLKNKIIMKTTLKFMFALVIMIGFTTNGFSQKKHIVVYVKTPKKVIKPTIGSIVYQLSKNAKKVVVNKSRYIKHNNVLYTKVIVKGRNAYKVVRYS</sequence>
<gene>
    <name evidence="1" type="ORF">SAMN05660313_02817</name>
</gene>
<dbReference type="AlphaFoldDB" id="A0A1K1QMU3"/>
<evidence type="ECO:0000313" key="2">
    <source>
        <dbReference type="Proteomes" id="UP000183257"/>
    </source>
</evidence>